<accession>A0A427XF26</accession>
<evidence type="ECO:0000313" key="4">
    <source>
        <dbReference type="EMBL" id="RSH77465.1"/>
    </source>
</evidence>
<gene>
    <name evidence="4" type="ORF">EHS24_003437</name>
</gene>
<name>A0A427XF26_9TREE</name>
<dbReference type="GO" id="GO:0047632">
    <property type="term" value="F:agmatine deiminase activity"/>
    <property type="evidence" value="ECO:0007669"/>
    <property type="project" value="TreeGrafter"/>
</dbReference>
<dbReference type="PANTHER" id="PTHR31377">
    <property type="entry name" value="AGMATINE DEIMINASE-RELATED"/>
    <property type="match status" value="1"/>
</dbReference>
<feature type="signal peptide" evidence="3">
    <location>
        <begin position="1"/>
        <end position="18"/>
    </location>
</feature>
<dbReference type="Pfam" id="PF04371">
    <property type="entry name" value="PAD_porph"/>
    <property type="match status" value="1"/>
</dbReference>
<proteinExistence type="predicted"/>
<dbReference type="GO" id="GO:0004668">
    <property type="term" value="F:protein-arginine deiminase activity"/>
    <property type="evidence" value="ECO:0007669"/>
    <property type="project" value="InterPro"/>
</dbReference>
<evidence type="ECO:0008006" key="6">
    <source>
        <dbReference type="Google" id="ProtNLM"/>
    </source>
</evidence>
<feature type="chain" id="PRO_5019303097" description="Agmatine deiminase" evidence="3">
    <location>
        <begin position="19"/>
        <end position="409"/>
    </location>
</feature>
<reference evidence="4 5" key="1">
    <citation type="submission" date="2018-11" db="EMBL/GenBank/DDBJ databases">
        <title>Genome sequence of Apiotrichum porosum DSM 27194.</title>
        <authorList>
            <person name="Aliyu H."/>
            <person name="Gorte O."/>
            <person name="Ochsenreither K."/>
        </authorList>
    </citation>
    <scope>NUCLEOTIDE SEQUENCE [LARGE SCALE GENOMIC DNA]</scope>
    <source>
        <strain evidence="4 5">DSM 27194</strain>
    </source>
</reference>
<dbReference type="OrthoDB" id="544103at2759"/>
<keyword evidence="3" id="KW-0732">Signal</keyword>
<dbReference type="RefSeq" id="XP_028472612.1">
    <property type="nucleotide sequence ID" value="XM_028619116.1"/>
</dbReference>
<feature type="region of interest" description="Disordered" evidence="2">
    <location>
        <begin position="355"/>
        <end position="382"/>
    </location>
</feature>
<dbReference type="GO" id="GO:0009446">
    <property type="term" value="P:putrescine biosynthetic process"/>
    <property type="evidence" value="ECO:0007669"/>
    <property type="project" value="InterPro"/>
</dbReference>
<keyword evidence="1" id="KW-0378">Hydrolase</keyword>
<evidence type="ECO:0000256" key="2">
    <source>
        <dbReference type="SAM" id="MobiDB-lite"/>
    </source>
</evidence>
<organism evidence="4 5">
    <name type="scientific">Apiotrichum porosum</name>
    <dbReference type="NCBI Taxonomy" id="105984"/>
    <lineage>
        <taxon>Eukaryota</taxon>
        <taxon>Fungi</taxon>
        <taxon>Dikarya</taxon>
        <taxon>Basidiomycota</taxon>
        <taxon>Agaricomycotina</taxon>
        <taxon>Tremellomycetes</taxon>
        <taxon>Trichosporonales</taxon>
        <taxon>Trichosporonaceae</taxon>
        <taxon>Apiotrichum</taxon>
    </lineage>
</organism>
<feature type="compositionally biased region" description="Low complexity" evidence="2">
    <location>
        <begin position="361"/>
        <end position="382"/>
    </location>
</feature>
<keyword evidence="5" id="KW-1185">Reference proteome</keyword>
<dbReference type="InterPro" id="IPR007466">
    <property type="entry name" value="Peptidyl-Arg-deiminase_porph"/>
</dbReference>
<dbReference type="Gene3D" id="3.75.10.10">
    <property type="entry name" value="L-arginine/glycine Amidinotransferase, Chain A"/>
    <property type="match status" value="1"/>
</dbReference>
<evidence type="ECO:0000256" key="1">
    <source>
        <dbReference type="ARBA" id="ARBA00022801"/>
    </source>
</evidence>
<evidence type="ECO:0000256" key="3">
    <source>
        <dbReference type="SAM" id="SignalP"/>
    </source>
</evidence>
<dbReference type="Proteomes" id="UP000279236">
    <property type="component" value="Unassembled WGS sequence"/>
</dbReference>
<dbReference type="GeneID" id="39587980"/>
<sequence length="409" mass="43165">MLVKTLLPSLLLALPCLAQDSRWGMPDEGQPHNRTWMAFAASANIWGDTLDAVRKDLATIAQTIAQFEPVSMLVRQEDLSTAQEMVGSSVNLVVGELDDLWMRDTGPVFVKNVDNGTIGGVNFNFNGWGNKQEHGNDSKVAAEVDRNSTDMVVSTTLVLEGGALEVDGEGTAIITESCVLNENRNPGWTKENVTEELSRLLNLTKIIWLPGIAGKDITDGHTDFYARFASPGVVFAGFEPDTSSFDHDVTTQHLEILRNSTDAAGRTLDVVVLNAPGTIRPTTNTKDFAAGYINFYQVNGAIIGPEFGDNDTDSAAKAAMEKAFPGKTIVQINIDAIAAGGGGIHCTTQQEPAFGATPAAGNASATVSSQSSANTSAGTSTSGSGHHAVASNALFGFAVVTLVASFMLL</sequence>
<dbReference type="EMBL" id="RSCE01000016">
    <property type="protein sequence ID" value="RSH77465.1"/>
    <property type="molecule type" value="Genomic_DNA"/>
</dbReference>
<dbReference type="PANTHER" id="PTHR31377:SF0">
    <property type="entry name" value="AGMATINE DEIMINASE-RELATED"/>
    <property type="match status" value="1"/>
</dbReference>
<dbReference type="STRING" id="105984.A0A427XF26"/>
<dbReference type="SUPFAM" id="SSF55909">
    <property type="entry name" value="Pentein"/>
    <property type="match status" value="1"/>
</dbReference>
<protein>
    <recommendedName>
        <fullName evidence="6">Agmatine deiminase</fullName>
    </recommendedName>
</protein>
<evidence type="ECO:0000313" key="5">
    <source>
        <dbReference type="Proteomes" id="UP000279236"/>
    </source>
</evidence>
<comment type="caution">
    <text evidence="4">The sequence shown here is derived from an EMBL/GenBank/DDBJ whole genome shotgun (WGS) entry which is preliminary data.</text>
</comment>
<dbReference type="AlphaFoldDB" id="A0A427XF26"/>